<protein>
    <submittedName>
        <fullName evidence="2">Indolepyruvate ferredoxin oxidoreductase family protein</fullName>
    </submittedName>
</protein>
<dbReference type="EMBL" id="SUQX01000357">
    <property type="protein sequence ID" value="TJX00459.1"/>
    <property type="molecule type" value="Genomic_DNA"/>
</dbReference>
<dbReference type="SUPFAM" id="SSF53323">
    <property type="entry name" value="Pyruvate-ferredoxin oxidoreductase, PFOR, domain III"/>
    <property type="match status" value="1"/>
</dbReference>
<gene>
    <name evidence="2" type="ORF">E8M63_14405</name>
</gene>
<feature type="non-terminal residue" evidence="2">
    <location>
        <position position="1"/>
    </location>
</feature>
<keyword evidence="1" id="KW-0560">Oxidoreductase</keyword>
<dbReference type="Proteomes" id="UP000307092">
    <property type="component" value="Unassembled WGS sequence"/>
</dbReference>
<name>A0AAX2TL84_NEIGO</name>
<evidence type="ECO:0000256" key="1">
    <source>
        <dbReference type="ARBA" id="ARBA00023002"/>
    </source>
</evidence>
<proteinExistence type="predicted"/>
<dbReference type="AlphaFoldDB" id="A0AAX2TL84"/>
<sequence>SGLAQKGGAVLSHVRLSQNTADVTCSRIVTGTADLVIAADEVVAGAKETITLCDAERTHGVINSHLIPTADFVLNRDFNFQNRKVTSLLETALRKDSTFFDFTKPAEALLGDSLASSLLIFFFSSQKSLLPLS</sequence>
<reference evidence="2 3" key="1">
    <citation type="submission" date="2019-04" db="EMBL/GenBank/DDBJ databases">
        <title>The CDC panel for molecular diagnostics of ciprofloxacin resistance and its use for research and clinical development.</title>
        <authorList>
            <person name="Liu H."/>
            <person name="Tang K."/>
            <person name="Pham C."/>
            <person name="Schmerer M."/>
        </authorList>
    </citation>
    <scope>NUCLEOTIDE SEQUENCE [LARGE SCALE GENOMIC DNA]</scope>
    <source>
        <strain evidence="2 3">LRRBGS_0742</strain>
    </source>
</reference>
<organism evidence="2 3">
    <name type="scientific">Neisseria gonorrhoeae</name>
    <dbReference type="NCBI Taxonomy" id="485"/>
    <lineage>
        <taxon>Bacteria</taxon>
        <taxon>Pseudomonadati</taxon>
        <taxon>Pseudomonadota</taxon>
        <taxon>Betaproteobacteria</taxon>
        <taxon>Neisseriales</taxon>
        <taxon>Neisseriaceae</taxon>
        <taxon>Neisseria</taxon>
    </lineage>
</organism>
<evidence type="ECO:0000313" key="3">
    <source>
        <dbReference type="Proteomes" id="UP000307092"/>
    </source>
</evidence>
<dbReference type="GO" id="GO:0016491">
    <property type="term" value="F:oxidoreductase activity"/>
    <property type="evidence" value="ECO:0007669"/>
    <property type="project" value="UniProtKB-KW"/>
</dbReference>
<feature type="non-terminal residue" evidence="2">
    <location>
        <position position="133"/>
    </location>
</feature>
<accession>A0AAX2TL84</accession>
<evidence type="ECO:0000313" key="2">
    <source>
        <dbReference type="EMBL" id="TJX00459.1"/>
    </source>
</evidence>
<comment type="caution">
    <text evidence="2">The sequence shown here is derived from an EMBL/GenBank/DDBJ whole genome shotgun (WGS) entry which is preliminary data.</text>
</comment>
<dbReference type="InterPro" id="IPR002869">
    <property type="entry name" value="Pyrv_flavodox_OxRed_cen"/>
</dbReference>
<dbReference type="Gene3D" id="3.40.920.10">
    <property type="entry name" value="Pyruvate-ferredoxin oxidoreductase, PFOR, domain III"/>
    <property type="match status" value="1"/>
</dbReference>